<name>A0A8H8NTN5_9AGAM</name>
<evidence type="ECO:0000313" key="2">
    <source>
        <dbReference type="EMBL" id="QRW19699.1"/>
    </source>
</evidence>
<organism evidence="2 3">
    <name type="scientific">Rhizoctonia solani</name>
    <dbReference type="NCBI Taxonomy" id="456999"/>
    <lineage>
        <taxon>Eukaryota</taxon>
        <taxon>Fungi</taxon>
        <taxon>Dikarya</taxon>
        <taxon>Basidiomycota</taxon>
        <taxon>Agaricomycotina</taxon>
        <taxon>Agaricomycetes</taxon>
        <taxon>Cantharellales</taxon>
        <taxon>Ceratobasidiaceae</taxon>
        <taxon>Rhizoctonia</taxon>
    </lineage>
</organism>
<dbReference type="RefSeq" id="XP_043179936.1">
    <property type="nucleotide sequence ID" value="XM_043320924.1"/>
</dbReference>
<feature type="region of interest" description="Disordered" evidence="1">
    <location>
        <begin position="111"/>
        <end position="145"/>
    </location>
</feature>
<dbReference type="KEGG" id="rsx:RhiXN_01105"/>
<dbReference type="GeneID" id="67023387"/>
<dbReference type="EMBL" id="CP059661">
    <property type="protein sequence ID" value="QRW19699.1"/>
    <property type="molecule type" value="Genomic_DNA"/>
</dbReference>
<dbReference type="Proteomes" id="UP000650533">
    <property type="component" value="Chromosome 4"/>
</dbReference>
<dbReference type="AlphaFoldDB" id="A0A8H8NTN5"/>
<evidence type="ECO:0000256" key="1">
    <source>
        <dbReference type="SAM" id="MobiDB-lite"/>
    </source>
</evidence>
<sequence length="471" mass="51128">MPFESMPDAPLLCPSDKARLVIAFVIAKHVPNGLTPIEYVRRLRNAFPVSSSNDGIASPWIEQIELLQQELKFARASEAHAKLELASYQIQHPPSSAPGIDVDLPVGEAITKRSAPDSPSSGSKKNPKRKRKQADTRSTNSSSKLSSAELELALEQIQPCITLVFDPGAHIQSIGLVATLLRLKTQTQSAQLFEDPGTISHIHNLVKRCLTDVGAHIRHVCTNPIDERSFDGLNALQTILPPLLIATTHISRPGPDLSHALVTLVLPIIHAFHPISLALVYPAMRATVPSRTRRGKPKTGARAVRESEEMSAAYLADVRPGLSAILSMVARAGIGNGMMYAVLPVACKAIRDLCATVTQPRDSDRRTIRTGAWAVRDSVWYLCSACHTVLEGIRLTNQDAELLGSCADLVVEALRLGVCTETRVLDKAQLGAQEARPSQPLPIASRTHMNDAVRDMLCALLERIMLGFPSS</sequence>
<evidence type="ECO:0000313" key="3">
    <source>
        <dbReference type="Proteomes" id="UP000650533"/>
    </source>
</evidence>
<gene>
    <name evidence="2" type="ORF">RhiXN_01105</name>
</gene>
<reference evidence="2" key="1">
    <citation type="submission" date="2020-05" db="EMBL/GenBank/DDBJ databases">
        <title>Evolutionary and genomic comparisons of hybrid uninucleate and nonhybrid Rhizoctonia fungi.</title>
        <authorList>
            <person name="Li C."/>
            <person name="Chen X."/>
        </authorList>
    </citation>
    <scope>NUCLEOTIDE SEQUENCE</scope>
    <source>
        <strain evidence="2">AG-1 IA</strain>
    </source>
</reference>
<accession>A0A8H8NTN5</accession>
<protein>
    <submittedName>
        <fullName evidence="2">Uncharacterized protein</fullName>
    </submittedName>
</protein>
<proteinExistence type="predicted"/>